<reference evidence="3 4" key="1">
    <citation type="journal article" date="2009" name="Stand. Genomic Sci.">
        <title>Complete genome sequence of Beutenbergia cavernae type strain (HKI 0122).</title>
        <authorList>
            <person name="Land M."/>
            <person name="Pukall R."/>
            <person name="Abt B."/>
            <person name="Goker M."/>
            <person name="Rohde M."/>
            <person name="Glavina Del Rio T."/>
            <person name="Tice H."/>
            <person name="Copeland A."/>
            <person name="Cheng J.F."/>
            <person name="Lucas S."/>
            <person name="Chen F."/>
            <person name="Nolan M."/>
            <person name="Bruce D."/>
            <person name="Goodwin L."/>
            <person name="Pitluck S."/>
            <person name="Ivanova N."/>
            <person name="Mavromatis K."/>
            <person name="Ovchinnikova G."/>
            <person name="Pati A."/>
            <person name="Chen A."/>
            <person name="Palaniappan K."/>
            <person name="Hauser L."/>
            <person name="Chang Y.J."/>
            <person name="Jefferies C.C."/>
            <person name="Saunders E."/>
            <person name="Brettin T."/>
            <person name="Detter J.C."/>
            <person name="Han C."/>
            <person name="Chain P."/>
            <person name="Bristow J."/>
            <person name="Eisen J.A."/>
            <person name="Markowitz V."/>
            <person name="Hugenholtz P."/>
            <person name="Kyrpides N.C."/>
            <person name="Klenk H.P."/>
            <person name="Lapidus A."/>
        </authorList>
    </citation>
    <scope>NUCLEOTIDE SEQUENCE [LARGE SCALE GENOMIC DNA]</scope>
    <source>
        <strain evidence="4">ATCC BAA-8 / DSM 12333 / NBRC 16432</strain>
    </source>
</reference>
<feature type="transmembrane region" description="Helical" evidence="2">
    <location>
        <begin position="265"/>
        <end position="285"/>
    </location>
</feature>
<dbReference type="AlphaFoldDB" id="C5BY57"/>
<organism evidence="3 4">
    <name type="scientific">Beutenbergia cavernae (strain ATCC BAA-8 / DSM 12333 / CCUG 43141 / JCM 11478 / NBRC 16432 / NCIMB 13614 / HKI 0122)</name>
    <dbReference type="NCBI Taxonomy" id="471853"/>
    <lineage>
        <taxon>Bacteria</taxon>
        <taxon>Bacillati</taxon>
        <taxon>Actinomycetota</taxon>
        <taxon>Actinomycetes</taxon>
        <taxon>Micrococcales</taxon>
        <taxon>Beutenbergiaceae</taxon>
        <taxon>Beutenbergia</taxon>
    </lineage>
</organism>
<gene>
    <name evidence="3" type="ordered locus">Bcav_2712</name>
</gene>
<protein>
    <submittedName>
        <fullName evidence="3">Uncharacterized protein</fullName>
    </submittedName>
</protein>
<evidence type="ECO:0000313" key="4">
    <source>
        <dbReference type="Proteomes" id="UP000007962"/>
    </source>
</evidence>
<name>C5BY57_BEUC1</name>
<keyword evidence="2" id="KW-0472">Membrane</keyword>
<dbReference type="KEGG" id="bcv:Bcav_2712"/>
<keyword evidence="2" id="KW-0812">Transmembrane</keyword>
<feature type="transmembrane region" description="Helical" evidence="2">
    <location>
        <begin position="115"/>
        <end position="138"/>
    </location>
</feature>
<keyword evidence="2" id="KW-1133">Transmembrane helix</keyword>
<dbReference type="Proteomes" id="UP000007962">
    <property type="component" value="Chromosome"/>
</dbReference>
<feature type="transmembrane region" description="Helical" evidence="2">
    <location>
        <begin position="159"/>
        <end position="181"/>
    </location>
</feature>
<sequence>MTEDDGARRRRARSRRSGGAGTSGLRALRGRFAVRSRREERGLPYVDADGADATGNEAAETPVTPDRPARSVSPISSYAGDGDSEPRKAGKKRRSTPVGRREELDVGPGWYVSQLVGWLAVAVVSFAGGALIPVIFATGPLTLLETKLTDGVYVYERPVIGAIGLSLVAPLLGGIICVPLVSAPAAALGRVALAALALARSWGTTDAVTFTRRPGPRGLVPVRRTRISDAVLTFSMGSWSGGVAAGAWAISTAVLYAIGIVRWPVTSPVLIVVLGLVPLGLAGWGTARAVRGWRRGADGVTLGRLYARSGR</sequence>
<dbReference type="EMBL" id="CP001618">
    <property type="protein sequence ID" value="ACQ80957.1"/>
    <property type="molecule type" value="Genomic_DNA"/>
</dbReference>
<dbReference type="HOGENOM" id="CLU_893290_0_0_11"/>
<feature type="transmembrane region" description="Helical" evidence="2">
    <location>
        <begin position="231"/>
        <end position="259"/>
    </location>
</feature>
<dbReference type="STRING" id="471853.Bcav_2712"/>
<accession>C5BY57</accession>
<keyword evidence="4" id="KW-1185">Reference proteome</keyword>
<evidence type="ECO:0000256" key="2">
    <source>
        <dbReference type="SAM" id="Phobius"/>
    </source>
</evidence>
<dbReference type="RefSeq" id="WP_015883197.1">
    <property type="nucleotide sequence ID" value="NC_012669.1"/>
</dbReference>
<feature type="region of interest" description="Disordered" evidence="1">
    <location>
        <begin position="1"/>
        <end position="101"/>
    </location>
</feature>
<proteinExistence type="predicted"/>
<evidence type="ECO:0000313" key="3">
    <source>
        <dbReference type="EMBL" id="ACQ80957.1"/>
    </source>
</evidence>
<evidence type="ECO:0000256" key="1">
    <source>
        <dbReference type="SAM" id="MobiDB-lite"/>
    </source>
</evidence>